<keyword evidence="1" id="KW-0472">Membrane</keyword>
<gene>
    <name evidence="2" type="ORF">SAMN06265222_11321</name>
</gene>
<reference evidence="2 3" key="1">
    <citation type="submission" date="2017-05" db="EMBL/GenBank/DDBJ databases">
        <authorList>
            <person name="Varghese N."/>
            <person name="Submissions S."/>
        </authorList>
    </citation>
    <scope>NUCLEOTIDE SEQUENCE [LARGE SCALE GENOMIC DNA]</scope>
    <source>
        <strain evidence="2 3">DSM 25457</strain>
    </source>
</reference>
<evidence type="ECO:0000256" key="1">
    <source>
        <dbReference type="SAM" id="Phobius"/>
    </source>
</evidence>
<sequence>MAAYDDLNGTKIAVISVVSIVGTAVTILAVQVLYFAMAGFVDSQKVESASYSRQNLILAEQAEEISSFGVDADTGNITVPVTEVMKKMAAEASKNAHSTTNDQA</sequence>
<feature type="transmembrane region" description="Helical" evidence="1">
    <location>
        <begin position="12"/>
        <end position="36"/>
    </location>
</feature>
<accession>A0ABY1QK75</accession>
<keyword evidence="1" id="KW-1133">Transmembrane helix</keyword>
<name>A0ABY1QK75_9BACT</name>
<dbReference type="Proteomes" id="UP001158067">
    <property type="component" value="Unassembled WGS sequence"/>
</dbReference>
<keyword evidence="3" id="KW-1185">Reference proteome</keyword>
<evidence type="ECO:0000313" key="2">
    <source>
        <dbReference type="EMBL" id="SMP70287.1"/>
    </source>
</evidence>
<comment type="caution">
    <text evidence="2">The sequence shown here is derived from an EMBL/GenBank/DDBJ whole genome shotgun (WGS) entry which is preliminary data.</text>
</comment>
<dbReference type="RefSeq" id="WP_283434283.1">
    <property type="nucleotide sequence ID" value="NZ_CAWLDM010000001.1"/>
</dbReference>
<evidence type="ECO:0000313" key="3">
    <source>
        <dbReference type="Proteomes" id="UP001158067"/>
    </source>
</evidence>
<organism evidence="2 3">
    <name type="scientific">Neorhodopirellula lusitana</name>
    <dbReference type="NCBI Taxonomy" id="445327"/>
    <lineage>
        <taxon>Bacteria</taxon>
        <taxon>Pseudomonadati</taxon>
        <taxon>Planctomycetota</taxon>
        <taxon>Planctomycetia</taxon>
        <taxon>Pirellulales</taxon>
        <taxon>Pirellulaceae</taxon>
        <taxon>Neorhodopirellula</taxon>
    </lineage>
</organism>
<dbReference type="EMBL" id="FXUG01000013">
    <property type="protein sequence ID" value="SMP70287.1"/>
    <property type="molecule type" value="Genomic_DNA"/>
</dbReference>
<keyword evidence="1" id="KW-0812">Transmembrane</keyword>
<proteinExistence type="predicted"/>
<protein>
    <submittedName>
        <fullName evidence="2">Uncharacterized protein</fullName>
    </submittedName>
</protein>